<organism evidence="3 4">
    <name type="scientific">Zingiber officinale</name>
    <name type="common">Ginger</name>
    <name type="synonym">Amomum zingiber</name>
    <dbReference type="NCBI Taxonomy" id="94328"/>
    <lineage>
        <taxon>Eukaryota</taxon>
        <taxon>Viridiplantae</taxon>
        <taxon>Streptophyta</taxon>
        <taxon>Embryophyta</taxon>
        <taxon>Tracheophyta</taxon>
        <taxon>Spermatophyta</taxon>
        <taxon>Magnoliopsida</taxon>
        <taxon>Liliopsida</taxon>
        <taxon>Zingiberales</taxon>
        <taxon>Zingiberaceae</taxon>
        <taxon>Zingiber</taxon>
    </lineage>
</organism>
<accession>A0A8J5GPA7</accession>
<evidence type="ECO:0000256" key="2">
    <source>
        <dbReference type="ARBA" id="ARBA00023242"/>
    </source>
</evidence>
<evidence type="ECO:0000256" key="1">
    <source>
        <dbReference type="ARBA" id="ARBA00004123"/>
    </source>
</evidence>
<reference evidence="3 4" key="1">
    <citation type="submission" date="2020-08" db="EMBL/GenBank/DDBJ databases">
        <title>Plant Genome Project.</title>
        <authorList>
            <person name="Zhang R.-G."/>
        </authorList>
    </citation>
    <scope>NUCLEOTIDE SEQUENCE [LARGE SCALE GENOMIC DNA]</scope>
    <source>
        <tissue evidence="3">Rhizome</tissue>
    </source>
</reference>
<dbReference type="GO" id="GO:0005634">
    <property type="term" value="C:nucleus"/>
    <property type="evidence" value="ECO:0007669"/>
    <property type="project" value="UniProtKB-SubCell"/>
</dbReference>
<dbReference type="PANTHER" id="PTHR13681">
    <property type="entry name" value="SURVIVAL OF MOTOR NEURON-RELATED-SPLICING FACTOR 30-RELATED"/>
    <property type="match status" value="1"/>
</dbReference>
<dbReference type="Proteomes" id="UP000734854">
    <property type="component" value="Unassembled WGS sequence"/>
</dbReference>
<comment type="subcellular location">
    <subcellularLocation>
        <location evidence="1">Nucleus</location>
    </subcellularLocation>
</comment>
<dbReference type="AlphaFoldDB" id="A0A8J5GPA7"/>
<dbReference type="PANTHER" id="PTHR13681:SF26">
    <property type="entry name" value="SURVIVAL OF MOTOR NEURON-RELATED-SPLICING FACTOR 30"/>
    <property type="match status" value="1"/>
</dbReference>
<dbReference type="EMBL" id="JACMSC010000009">
    <property type="protein sequence ID" value="KAG6508922.1"/>
    <property type="molecule type" value="Genomic_DNA"/>
</dbReference>
<protein>
    <submittedName>
        <fullName evidence="3">Uncharacterized protein</fullName>
    </submittedName>
</protein>
<keyword evidence="4" id="KW-1185">Reference proteome</keyword>
<name>A0A8J5GPA7_ZINOF</name>
<proteinExistence type="predicted"/>
<evidence type="ECO:0000313" key="3">
    <source>
        <dbReference type="EMBL" id="KAG6508922.1"/>
    </source>
</evidence>
<evidence type="ECO:0000313" key="4">
    <source>
        <dbReference type="Proteomes" id="UP000734854"/>
    </source>
</evidence>
<gene>
    <name evidence="3" type="ORF">ZIOFF_034304</name>
</gene>
<sequence>MMATQNRNPPVTTITRTEGAPLFEDQVREYRQGQRRRYNAQRAMQRVTRRITGRSYNNALEQQLDPQTQLRLSMQERASIVPAEVLYHSRRDDVHHRVYVHRSEEAILVTSNQVDRAFIQPESFTQLQRSGMRFLHMGVIQVRIQILHRQEEGTLALVVFRDNRWQGDQTIFATMEIDLTHGSQLVYVIPDTMLTISDFYRNVQSSNCFLRMLACWQCLQVELVGMSSAAQAVCGQRSNQEIWGGESETRMHNKTYKQQTRLTRERMGYQCAGPAVVFVDFANVRPVEEVNALLEAEREAEATRQAIKRKIAQAAITDFQARTLPAKLRIDPNDPDDVKAAKRKKIHSFKSKVRSEQLEVAQNKRQNAWQQFQSAKGKTKKIGFFSGRKRESIFKSPDDPNGKVGVIGSGKGLTEFQKREKHLHLKGGTVDTEE</sequence>
<keyword evidence="2" id="KW-0539">Nucleus</keyword>
<comment type="caution">
    <text evidence="3">The sequence shown here is derived from an EMBL/GenBank/DDBJ whole genome shotgun (WGS) entry which is preliminary data.</text>
</comment>